<gene>
    <name evidence="2" type="ORF">GGR30_003752</name>
</gene>
<organism evidence="2 3">
    <name type="scientific">Martelella radicis</name>
    <dbReference type="NCBI Taxonomy" id="1397476"/>
    <lineage>
        <taxon>Bacteria</taxon>
        <taxon>Pseudomonadati</taxon>
        <taxon>Pseudomonadota</taxon>
        <taxon>Alphaproteobacteria</taxon>
        <taxon>Hyphomicrobiales</taxon>
        <taxon>Aurantimonadaceae</taxon>
        <taxon>Martelella</taxon>
    </lineage>
</organism>
<dbReference type="Proteomes" id="UP000530571">
    <property type="component" value="Unassembled WGS sequence"/>
</dbReference>
<dbReference type="RefSeq" id="WP_183489468.1">
    <property type="nucleotide sequence ID" value="NZ_JACIDZ010000014.1"/>
</dbReference>
<name>A0A7W6PCL6_9HYPH</name>
<comment type="caution">
    <text evidence="2">The sequence shown here is derived from an EMBL/GenBank/DDBJ whole genome shotgun (WGS) entry which is preliminary data.</text>
</comment>
<evidence type="ECO:0000259" key="1">
    <source>
        <dbReference type="Pfam" id="PF22308"/>
    </source>
</evidence>
<keyword evidence="3" id="KW-1185">Reference proteome</keyword>
<dbReference type="EMBL" id="JACIDZ010000014">
    <property type="protein sequence ID" value="MBB4123804.1"/>
    <property type="molecule type" value="Genomic_DNA"/>
</dbReference>
<dbReference type="Pfam" id="PF22308">
    <property type="entry name" value="DUF6969"/>
    <property type="match status" value="1"/>
</dbReference>
<proteinExistence type="predicted"/>
<feature type="domain" description="DUF6969" evidence="1">
    <location>
        <begin position="7"/>
        <end position="190"/>
    </location>
</feature>
<reference evidence="2 3" key="1">
    <citation type="submission" date="2020-08" db="EMBL/GenBank/DDBJ databases">
        <title>Genomic Encyclopedia of Type Strains, Phase IV (KMG-IV): sequencing the most valuable type-strain genomes for metagenomic binning, comparative biology and taxonomic classification.</title>
        <authorList>
            <person name="Goeker M."/>
        </authorList>
    </citation>
    <scope>NUCLEOTIDE SEQUENCE [LARGE SCALE GENOMIC DNA]</scope>
    <source>
        <strain evidence="2 3">DSM 28101</strain>
    </source>
</reference>
<evidence type="ECO:0000313" key="3">
    <source>
        <dbReference type="Proteomes" id="UP000530571"/>
    </source>
</evidence>
<accession>A0A7W6PCL6</accession>
<dbReference type="InterPro" id="IPR054242">
    <property type="entry name" value="DUF6969"/>
</dbReference>
<evidence type="ECO:0000313" key="2">
    <source>
        <dbReference type="EMBL" id="MBB4123804.1"/>
    </source>
</evidence>
<sequence length="205" mass="22399">MDEDRQRAAAEALFCEAVLAKTGDSVLLDTLAGVNSPTSFEHYPQGDVYDPESGAQWYYHSHAPAGDSGEHGHFHCFLRPLGPDGPVHHLIAVGVDAHGRLVRLFTVNQWVVGDDWLAAEDTIALLPRFDVHLGRPSYLVNRWLTAIIRLYGDEIAGLIRSRDSIIAQHRPAAPSIAAHDDRALEVTAELVTNLEDKARSAGALP</sequence>
<protein>
    <recommendedName>
        <fullName evidence="1">DUF6969 domain-containing protein</fullName>
    </recommendedName>
</protein>
<dbReference type="AlphaFoldDB" id="A0A7W6PCL6"/>